<reference evidence="4" key="1">
    <citation type="journal article" date="2017" name="Nat. Commun.">
        <title>The North American bullfrog draft genome provides insight into hormonal regulation of long noncoding RNA.</title>
        <authorList>
            <person name="Hammond S.A."/>
            <person name="Warren R.L."/>
            <person name="Vandervalk B.P."/>
            <person name="Kucuk E."/>
            <person name="Khan H."/>
            <person name="Gibb E.A."/>
            <person name="Pandoh P."/>
            <person name="Kirk H."/>
            <person name="Zhao Y."/>
            <person name="Jones M."/>
            <person name="Mungall A.J."/>
            <person name="Coope R."/>
            <person name="Pleasance S."/>
            <person name="Moore R.A."/>
            <person name="Holt R.A."/>
            <person name="Round J.M."/>
            <person name="Ohora S."/>
            <person name="Walle B.V."/>
            <person name="Veldhoen N."/>
            <person name="Helbing C.C."/>
            <person name="Birol I."/>
        </authorList>
    </citation>
    <scope>NUCLEOTIDE SEQUENCE [LARGE SCALE GENOMIC DNA]</scope>
</reference>
<feature type="compositionally biased region" description="Low complexity" evidence="2">
    <location>
        <begin position="256"/>
        <end position="288"/>
    </location>
</feature>
<proteinExistence type="predicted"/>
<dbReference type="Proteomes" id="UP000228934">
    <property type="component" value="Unassembled WGS sequence"/>
</dbReference>
<organism evidence="3 4">
    <name type="scientific">Aquarana catesbeiana</name>
    <name type="common">American bullfrog</name>
    <name type="synonym">Rana catesbeiana</name>
    <dbReference type="NCBI Taxonomy" id="8400"/>
    <lineage>
        <taxon>Eukaryota</taxon>
        <taxon>Metazoa</taxon>
        <taxon>Chordata</taxon>
        <taxon>Craniata</taxon>
        <taxon>Vertebrata</taxon>
        <taxon>Euteleostomi</taxon>
        <taxon>Amphibia</taxon>
        <taxon>Batrachia</taxon>
        <taxon>Anura</taxon>
        <taxon>Neobatrachia</taxon>
        <taxon>Ranoidea</taxon>
        <taxon>Ranidae</taxon>
        <taxon>Aquarana</taxon>
    </lineage>
</organism>
<feature type="compositionally biased region" description="Basic and acidic residues" evidence="2">
    <location>
        <begin position="291"/>
        <end position="306"/>
    </location>
</feature>
<feature type="region of interest" description="Disordered" evidence="2">
    <location>
        <begin position="208"/>
        <end position="383"/>
    </location>
</feature>
<protein>
    <submittedName>
        <fullName evidence="3">Uncharacterized protein</fullName>
    </submittedName>
</protein>
<feature type="coiled-coil region" evidence="1">
    <location>
        <begin position="96"/>
        <end position="123"/>
    </location>
</feature>
<accession>A0A2G9Q8G6</accession>
<evidence type="ECO:0000256" key="1">
    <source>
        <dbReference type="SAM" id="Coils"/>
    </source>
</evidence>
<keyword evidence="1" id="KW-0175">Coiled coil</keyword>
<dbReference type="OrthoDB" id="10668398at2759"/>
<dbReference type="EMBL" id="KZ046812">
    <property type="protein sequence ID" value="PIO11825.1"/>
    <property type="molecule type" value="Genomic_DNA"/>
</dbReference>
<gene>
    <name evidence="3" type="ORF">AB205_0130930</name>
</gene>
<feature type="compositionally biased region" description="Basic and acidic residues" evidence="2">
    <location>
        <begin position="226"/>
        <end position="235"/>
    </location>
</feature>
<feature type="compositionally biased region" description="Basic and acidic residues" evidence="2">
    <location>
        <begin position="321"/>
        <end position="336"/>
    </location>
</feature>
<feature type="compositionally biased region" description="Basic and acidic residues" evidence="2">
    <location>
        <begin position="352"/>
        <end position="369"/>
    </location>
</feature>
<evidence type="ECO:0000313" key="4">
    <source>
        <dbReference type="Proteomes" id="UP000228934"/>
    </source>
</evidence>
<feature type="compositionally biased region" description="Polar residues" evidence="2">
    <location>
        <begin position="237"/>
        <end position="249"/>
    </location>
</feature>
<feature type="compositionally biased region" description="Polar residues" evidence="2">
    <location>
        <begin position="341"/>
        <end position="351"/>
    </location>
</feature>
<name>A0A2G9Q8G6_AQUCT</name>
<evidence type="ECO:0000256" key="2">
    <source>
        <dbReference type="SAM" id="MobiDB-lite"/>
    </source>
</evidence>
<dbReference type="AlphaFoldDB" id="A0A2G9Q8G6"/>
<evidence type="ECO:0000313" key="3">
    <source>
        <dbReference type="EMBL" id="PIO11825.1"/>
    </source>
</evidence>
<keyword evidence="4" id="KW-1185">Reference proteome</keyword>
<sequence>MDIFDYRASHRVNTEGVFVASGSDTEIGGLFLRLKNVMTTELHLRWDLAFLQQYIIEKMVPRSLRWEVQPQQGETDLESWFNYFNDTGISFLNLLISKKNNKLLGLDREIKELKDKLSAHKNTMEYNTLSSNLQSDLEKEDRDQKLKKQRKYSRDVGDYRANTVFGWQKLLSTSSPMEGVINTAEGNILMGAPSNGNIPIGASSVITTISQPNPKTSAPCGRNTLRGRDRRDDVPHLSQQRVYYDNPQTPRKPQRGRGNQRGNMRGRGNPRSNTHPQNYNYNNQSYQSPARRQETRSDFYHRDNLHYRYPSPVPTYNRYTPLRDEYSPERRRENLDHPVYTHTTNHYNNQGFHEDRRARKRGPDQREAAEGGGNYKGEKRKRT</sequence>